<dbReference type="InterPro" id="IPR007813">
    <property type="entry name" value="PilN"/>
</dbReference>
<protein>
    <submittedName>
        <fullName evidence="4">Type IV pilus assembly protein PilN</fullName>
    </submittedName>
</protein>
<dbReference type="STRING" id="40754.THII_3929"/>
<accession>A0A090BW97</accession>
<evidence type="ECO:0000256" key="1">
    <source>
        <dbReference type="SAM" id="Coils"/>
    </source>
</evidence>
<dbReference type="PANTHER" id="PTHR40278">
    <property type="entry name" value="DNA UTILIZATION PROTEIN HOFN"/>
    <property type="match status" value="1"/>
</dbReference>
<evidence type="ECO:0000313" key="5">
    <source>
        <dbReference type="Proteomes" id="UP000031623"/>
    </source>
</evidence>
<feature type="coiled-coil region" evidence="1">
    <location>
        <begin position="54"/>
        <end position="91"/>
    </location>
</feature>
<evidence type="ECO:0000256" key="2">
    <source>
        <dbReference type="SAM" id="MobiDB-lite"/>
    </source>
</evidence>
<dbReference type="OrthoDB" id="5296173at2"/>
<dbReference type="HOGENOM" id="CLU_081304_1_2_6"/>
<dbReference type="AlphaFoldDB" id="A0A090BW97"/>
<keyword evidence="3" id="KW-0812">Transmembrane</keyword>
<name>A0A090BW97_9GAMM</name>
<keyword evidence="3" id="KW-1133">Transmembrane helix</keyword>
<gene>
    <name evidence="4" type="ORF">THII_3929</name>
</gene>
<dbReference type="Pfam" id="PF05137">
    <property type="entry name" value="PilN"/>
    <property type="match status" value="1"/>
</dbReference>
<dbReference type="GO" id="GO:0043107">
    <property type="term" value="P:type IV pilus-dependent motility"/>
    <property type="evidence" value="ECO:0007669"/>
    <property type="project" value="TreeGrafter"/>
</dbReference>
<feature type="region of interest" description="Disordered" evidence="2">
    <location>
        <begin position="178"/>
        <end position="227"/>
    </location>
</feature>
<evidence type="ECO:0000313" key="4">
    <source>
        <dbReference type="EMBL" id="BAP58226.1"/>
    </source>
</evidence>
<feature type="compositionally biased region" description="Low complexity" evidence="2">
    <location>
        <begin position="195"/>
        <end position="217"/>
    </location>
</feature>
<feature type="compositionally biased region" description="Polar residues" evidence="2">
    <location>
        <begin position="181"/>
        <end position="194"/>
    </location>
</feature>
<keyword evidence="5" id="KW-1185">Reference proteome</keyword>
<dbReference type="GO" id="GO:0043683">
    <property type="term" value="P:type IV pilus assembly"/>
    <property type="evidence" value="ECO:0007669"/>
    <property type="project" value="TreeGrafter"/>
</dbReference>
<evidence type="ECO:0000256" key="3">
    <source>
        <dbReference type="SAM" id="Phobius"/>
    </source>
</evidence>
<sequence length="227" mass="25729">MPRINLLPWRDTLKKERETRFGIITGIALGITGLIFFGIHLYIANAISYQESRNNYLTEQIKEAEARIAEIKDLEQKKERLIERMSVIQELEKSRPQVVHLFDELVKQVPPGVYFTKMEQKGDKITLQGSAQSDARVSSLMSNIETSQWLSHPKIYQIITKEQQQEKDKKGMRVSEFKLEVTQTAPKSETEATLTTPKPEAGATPTTPKPEAGATPTTPKPEPEKKP</sequence>
<keyword evidence="1" id="KW-0175">Coiled coil</keyword>
<organism evidence="4 5">
    <name type="scientific">Thioploca ingrica</name>
    <dbReference type="NCBI Taxonomy" id="40754"/>
    <lineage>
        <taxon>Bacteria</taxon>
        <taxon>Pseudomonadati</taxon>
        <taxon>Pseudomonadota</taxon>
        <taxon>Gammaproteobacteria</taxon>
        <taxon>Thiotrichales</taxon>
        <taxon>Thiotrichaceae</taxon>
        <taxon>Thioploca</taxon>
    </lineage>
</organism>
<keyword evidence="3" id="KW-0472">Membrane</keyword>
<proteinExistence type="predicted"/>
<dbReference type="Proteomes" id="UP000031623">
    <property type="component" value="Chromosome"/>
</dbReference>
<feature type="transmembrane region" description="Helical" evidence="3">
    <location>
        <begin position="21"/>
        <end position="43"/>
    </location>
</feature>
<dbReference type="KEGG" id="tig:THII_3929"/>
<dbReference type="PANTHER" id="PTHR40278:SF2">
    <property type="entry name" value="TYPE IV PILUS INNER MEMBRANE COMPONENT PILN"/>
    <property type="match status" value="1"/>
</dbReference>
<reference evidence="4" key="1">
    <citation type="journal article" date="2014" name="ISME J.">
        <title>Ecophysiology of Thioploca ingrica as revealed by the complete genome sequence supplemented with proteomic evidence.</title>
        <authorList>
            <person name="Kojima H."/>
            <person name="Ogura Y."/>
            <person name="Yamamoto N."/>
            <person name="Togashi T."/>
            <person name="Mori H."/>
            <person name="Watanabe T."/>
            <person name="Nemoto F."/>
            <person name="Kurokawa K."/>
            <person name="Hayashi T."/>
            <person name="Fukui M."/>
        </authorList>
    </citation>
    <scope>NUCLEOTIDE SEQUENCE [LARGE SCALE GENOMIC DNA]</scope>
</reference>
<dbReference type="InterPro" id="IPR052534">
    <property type="entry name" value="Extracell_DNA_Util/SecSys_Comp"/>
</dbReference>
<dbReference type="EMBL" id="AP014633">
    <property type="protein sequence ID" value="BAP58226.1"/>
    <property type="molecule type" value="Genomic_DNA"/>
</dbReference>